<protein>
    <submittedName>
        <fullName evidence="6">Ankyrin repeat protein</fullName>
    </submittedName>
</protein>
<evidence type="ECO:0000259" key="4">
    <source>
        <dbReference type="Pfam" id="PF17100"/>
    </source>
</evidence>
<feature type="repeat" description="ANK" evidence="2">
    <location>
        <begin position="1117"/>
        <end position="1149"/>
    </location>
</feature>
<dbReference type="InterPro" id="IPR055530">
    <property type="entry name" value="DUF7104"/>
</dbReference>
<evidence type="ECO:0000313" key="6">
    <source>
        <dbReference type="EMBL" id="KAK8013197.1"/>
    </source>
</evidence>
<name>A0ABR1RIT8_9PEZI</name>
<evidence type="ECO:0000256" key="1">
    <source>
        <dbReference type="ARBA" id="ARBA00022737"/>
    </source>
</evidence>
<proteinExistence type="predicted"/>
<keyword evidence="7" id="KW-1185">Reference proteome</keyword>
<dbReference type="PROSITE" id="PS50088">
    <property type="entry name" value="ANK_REPEAT"/>
    <property type="match status" value="4"/>
</dbReference>
<dbReference type="Pfam" id="PF00023">
    <property type="entry name" value="Ank"/>
    <property type="match status" value="1"/>
</dbReference>
<dbReference type="SMART" id="SM00248">
    <property type="entry name" value="ANK"/>
    <property type="match status" value="7"/>
</dbReference>
<reference evidence="6 7" key="1">
    <citation type="submission" date="2023-01" db="EMBL/GenBank/DDBJ databases">
        <title>Analysis of 21 Apiospora genomes using comparative genomics revels a genus with tremendous synthesis potential of carbohydrate active enzymes and secondary metabolites.</title>
        <authorList>
            <person name="Sorensen T."/>
        </authorList>
    </citation>
    <scope>NUCLEOTIDE SEQUENCE [LARGE SCALE GENOMIC DNA]</scope>
    <source>
        <strain evidence="6 7">CBS 20057</strain>
    </source>
</reference>
<gene>
    <name evidence="6" type="ORF">PG991_009468</name>
</gene>
<sequence length="1281" mass="144167">MAGCSALARRWKRWKERRSRAEGAIPQPVLSNSPNQQDLSDHVQPAESAVTSHSVLAGTAPTAQQTDSSPIVPAQNVPTPANTNPDVWVSAYEMFVKENPDLAKAYHEHLSTICTSDGSTTTDLAVNRMSPNWTKSIVDKLLEKRLGEQWHIELGSKDIKVRVQAEKLAKLFVWCNGVVKDALSAQPYAALAWSGVSILFPLLTTATAQHEAMVVGFESAHHLLVYWRASQDLLPDDISVSGSPALWDGLIDLYSHIFEFQARVVCHLSKAPLPRAWEKITGEDDWKTMASDLTKRSERCKSCTDDIHRKKAQDTFESQLRQMHESQAAIRQIYDLMEREYKQRRKDLTDQRETKLLKDLASDHEGRKNLVPAKVKGTCTWFVEDSKFREWRDGTESGLLWVSAGPGCGKSVLTRSLIDERQLSTSPATTIICHFFFKDGNSDATHSYDALSALVHQVFIGDLTGQCIGGALTRHKNFGEKLRTMSTDLWDILLDSASTQGSGEIICVLDALDECMKGERDFIIGKLQDFFSDSRATVRHKCRLKFLVTSRPYDDIERPIKKMYNLSFLRVDGDENVAAISEDINLIIDHKINEQLGHLSDDVCQRISERLKAMNNRTYLWLRLTFEIVKANPGAYDRPKDLDKLLDRLPTKHADAYDELLKLKHDPTHTPNLLGILLAATQPLSIREVNCALAYADETNTSAVELWPEDSVKEKVENYSGLLATVYNSEVSFIHQTVRGFLTGETEETSADGKWDWRGRFKIPECHHVMSLSCIRYLSRPEFISPIDPSEFPLFGYANCNWPFHYRGQGDEQRSILLKEARDLCRHNKRWMTIKKDFMIQDIYYGANYVGPNWSECPDLIVAAYDGLDPVVRSIMKEPDVVIDAYWKGLGTALRAACFEGHHDVVTTLLQHGARVNFEKLSDQSLTRRATKPGRKRYVHGIRRVTNEESKSQSPIGTAIRHGHVAVIKLFLDERGEEVIITEEDITSAARGIYRDKIMPVLFQARGNKIITRKVFVKALSYGDKELIALLLERCISLLFAKQEDRIKITHDFLRFAARNSDHGGEIVRFLFKKLGDQLQITDHVLQAALENTGTSKEVLVCLLERKPELLEVRFEDGQTPLHIAARCGNFDVAEMLLNKGLECDIKDKEGNTPLLLCTFDCGRRTDLSVIKLLLKKGADWRIPRNDGQTPLISASLDYHDLGGMVPLLLENGADPNAQSLYHGWTPLHAASSGGNLRTVQLLLDKGADRNVADDNGQLPWDIASCNGHEKVVSLLKKGAN</sequence>
<keyword evidence="2" id="KW-0040">ANK repeat</keyword>
<evidence type="ECO:0000313" key="7">
    <source>
        <dbReference type="Proteomes" id="UP001396898"/>
    </source>
</evidence>
<evidence type="ECO:0000256" key="3">
    <source>
        <dbReference type="SAM" id="MobiDB-lite"/>
    </source>
</evidence>
<organism evidence="6 7">
    <name type="scientific">Apiospora marii</name>
    <dbReference type="NCBI Taxonomy" id="335849"/>
    <lineage>
        <taxon>Eukaryota</taxon>
        <taxon>Fungi</taxon>
        <taxon>Dikarya</taxon>
        <taxon>Ascomycota</taxon>
        <taxon>Pezizomycotina</taxon>
        <taxon>Sordariomycetes</taxon>
        <taxon>Xylariomycetidae</taxon>
        <taxon>Amphisphaeriales</taxon>
        <taxon>Apiosporaceae</taxon>
        <taxon>Apiospora</taxon>
    </lineage>
</organism>
<dbReference type="SUPFAM" id="SSF48403">
    <property type="entry name" value="Ankyrin repeat"/>
    <property type="match status" value="1"/>
</dbReference>
<feature type="region of interest" description="Disordered" evidence="3">
    <location>
        <begin position="1"/>
        <end position="82"/>
    </location>
</feature>
<dbReference type="InterPro" id="IPR056884">
    <property type="entry name" value="NPHP3-like_N"/>
</dbReference>
<keyword evidence="1" id="KW-0677">Repeat</keyword>
<dbReference type="Pfam" id="PF17100">
    <property type="entry name" value="NACHT_N"/>
    <property type="match status" value="1"/>
</dbReference>
<dbReference type="InterPro" id="IPR027417">
    <property type="entry name" value="P-loop_NTPase"/>
</dbReference>
<dbReference type="InterPro" id="IPR031359">
    <property type="entry name" value="NACHT_N"/>
</dbReference>
<feature type="repeat" description="ANK" evidence="2">
    <location>
        <begin position="1223"/>
        <end position="1255"/>
    </location>
</feature>
<evidence type="ECO:0000256" key="2">
    <source>
        <dbReference type="PROSITE-ProRule" id="PRU00023"/>
    </source>
</evidence>
<comment type="caution">
    <text evidence="6">The sequence shown here is derived from an EMBL/GenBank/DDBJ whole genome shotgun (WGS) entry which is preliminary data.</text>
</comment>
<feature type="compositionally biased region" description="Polar residues" evidence="3">
    <location>
        <begin position="29"/>
        <end position="38"/>
    </location>
</feature>
<dbReference type="Gene3D" id="3.40.50.300">
    <property type="entry name" value="P-loop containing nucleotide triphosphate hydrolases"/>
    <property type="match status" value="1"/>
</dbReference>
<dbReference type="PANTHER" id="PTHR10039">
    <property type="entry name" value="AMELOGENIN"/>
    <property type="match status" value="1"/>
</dbReference>
<dbReference type="Gene3D" id="1.25.40.20">
    <property type="entry name" value="Ankyrin repeat-containing domain"/>
    <property type="match status" value="1"/>
</dbReference>
<feature type="compositionally biased region" description="Basic residues" evidence="3">
    <location>
        <begin position="9"/>
        <end position="18"/>
    </location>
</feature>
<dbReference type="Pfam" id="PF24883">
    <property type="entry name" value="NPHP3_N"/>
    <property type="match status" value="1"/>
</dbReference>
<evidence type="ECO:0000259" key="5">
    <source>
        <dbReference type="Pfam" id="PF24883"/>
    </source>
</evidence>
<feature type="domain" description="NWD NACHT-NTPase N-terminal" evidence="4">
    <location>
        <begin position="87"/>
        <end position="297"/>
    </location>
</feature>
<dbReference type="Proteomes" id="UP001396898">
    <property type="component" value="Unassembled WGS sequence"/>
</dbReference>
<dbReference type="PRINTS" id="PR01415">
    <property type="entry name" value="ANKYRIN"/>
</dbReference>
<feature type="repeat" description="ANK" evidence="2">
    <location>
        <begin position="892"/>
        <end position="921"/>
    </location>
</feature>
<dbReference type="InterPro" id="IPR002110">
    <property type="entry name" value="Ankyrin_rpt"/>
</dbReference>
<dbReference type="PROSITE" id="PS50297">
    <property type="entry name" value="ANK_REP_REGION"/>
    <property type="match status" value="3"/>
</dbReference>
<dbReference type="InterPro" id="IPR036770">
    <property type="entry name" value="Ankyrin_rpt-contain_sf"/>
</dbReference>
<dbReference type="PANTHER" id="PTHR10039:SF17">
    <property type="entry name" value="FUNGAL STAND N-TERMINAL GOODBYE DOMAIN-CONTAINING PROTEIN-RELATED"/>
    <property type="match status" value="1"/>
</dbReference>
<dbReference type="Pfam" id="PF23397">
    <property type="entry name" value="DUF7104"/>
    <property type="match status" value="2"/>
</dbReference>
<feature type="repeat" description="ANK" evidence="2">
    <location>
        <begin position="1187"/>
        <end position="1221"/>
    </location>
</feature>
<dbReference type="EMBL" id="JAQQWI010000014">
    <property type="protein sequence ID" value="KAK8013197.1"/>
    <property type="molecule type" value="Genomic_DNA"/>
</dbReference>
<dbReference type="Pfam" id="PF12796">
    <property type="entry name" value="Ank_2"/>
    <property type="match status" value="2"/>
</dbReference>
<feature type="domain" description="Nephrocystin 3-like N-terminal" evidence="5">
    <location>
        <begin position="377"/>
        <end position="551"/>
    </location>
</feature>
<accession>A0ABR1RIT8</accession>